<dbReference type="Pfam" id="PF01398">
    <property type="entry name" value="JAB"/>
    <property type="match status" value="1"/>
</dbReference>
<dbReference type="CDD" id="cd13838">
    <property type="entry name" value="RNase_H_like_Prp8_IV"/>
    <property type="match status" value="1"/>
</dbReference>
<keyword evidence="2" id="KW-0507">mRNA processing</keyword>
<dbReference type="InterPro" id="IPR012337">
    <property type="entry name" value="RNaseH-like_sf"/>
</dbReference>
<dbReference type="SMART" id="SM00232">
    <property type="entry name" value="JAB_MPN"/>
    <property type="match status" value="1"/>
</dbReference>
<evidence type="ECO:0000256" key="3">
    <source>
        <dbReference type="ARBA" id="ARBA00022728"/>
    </source>
</evidence>
<dbReference type="InterPro" id="IPR021983">
    <property type="entry name" value="PRP8_domainIV"/>
</dbReference>
<proteinExistence type="predicted"/>
<dbReference type="InterPro" id="IPR043173">
    <property type="entry name" value="Prp8_domainIV_fingers"/>
</dbReference>
<keyword evidence="6" id="KW-0539">Nucleus</keyword>
<dbReference type="Pfam" id="PF12134">
    <property type="entry name" value="PRP8_domainIV"/>
    <property type="match status" value="1"/>
</dbReference>
<dbReference type="VEuPathDB" id="ToxoDB:TGMAS_231970C"/>
<dbReference type="Gene3D" id="3.40.140.10">
    <property type="entry name" value="Cytidine Deaminase, domain 2"/>
    <property type="match status" value="1"/>
</dbReference>
<dbReference type="GO" id="GO:0005682">
    <property type="term" value="C:U5 snRNP"/>
    <property type="evidence" value="ECO:0007669"/>
    <property type="project" value="UniProtKB-ARBA"/>
</dbReference>
<dbReference type="GO" id="GO:0071013">
    <property type="term" value="C:catalytic step 2 spliceosome"/>
    <property type="evidence" value="ECO:0007669"/>
    <property type="project" value="TreeGrafter"/>
</dbReference>
<keyword evidence="4" id="KW-0694">RNA-binding</keyword>
<comment type="subcellular location">
    <subcellularLocation>
        <location evidence="1">Nucleus</location>
    </subcellularLocation>
</comment>
<dbReference type="Gene3D" id="3.90.1570.40">
    <property type="match status" value="1"/>
</dbReference>
<comment type="caution">
    <text evidence="8">The sequence shown here is derived from an EMBL/GenBank/DDBJ whole genome shotgun (WGS) entry which is preliminary data.</text>
</comment>
<dbReference type="PANTHER" id="PTHR11140:SF0">
    <property type="entry name" value="PRE-MRNA-PROCESSING-SPLICING FACTOR 8"/>
    <property type="match status" value="1"/>
</dbReference>
<dbReference type="GO" id="GO:0030620">
    <property type="term" value="F:U2 snRNA binding"/>
    <property type="evidence" value="ECO:0007669"/>
    <property type="project" value="TreeGrafter"/>
</dbReference>
<dbReference type="InterPro" id="IPR012984">
    <property type="entry name" value="PROCT"/>
</dbReference>
<dbReference type="FunFam" id="3.90.1570.40:FF:000001">
    <property type="entry name" value="Pre-mRNA-processing-splicing factor 8"/>
    <property type="match status" value="1"/>
</dbReference>
<feature type="domain" description="MPN" evidence="7">
    <location>
        <begin position="508"/>
        <end position="639"/>
    </location>
</feature>
<dbReference type="CDD" id="cd08056">
    <property type="entry name" value="MPN_PRP8"/>
    <property type="match status" value="1"/>
</dbReference>
<dbReference type="GO" id="GO:0000393">
    <property type="term" value="P:spliceosomal conformational changes to generate catalytic conformation"/>
    <property type="evidence" value="ECO:0007669"/>
    <property type="project" value="UniProtKB-ARBA"/>
</dbReference>
<dbReference type="GO" id="GO:0000244">
    <property type="term" value="P:spliceosomal tri-snRNP complex assembly"/>
    <property type="evidence" value="ECO:0007669"/>
    <property type="project" value="TreeGrafter"/>
</dbReference>
<dbReference type="GO" id="GO:0030619">
    <property type="term" value="F:U1 snRNA binding"/>
    <property type="evidence" value="ECO:0007669"/>
    <property type="project" value="TreeGrafter"/>
</dbReference>
<organism evidence="8 9">
    <name type="scientific">Toxoplasma gondii MAS</name>
    <dbReference type="NCBI Taxonomy" id="943118"/>
    <lineage>
        <taxon>Eukaryota</taxon>
        <taxon>Sar</taxon>
        <taxon>Alveolata</taxon>
        <taxon>Apicomplexa</taxon>
        <taxon>Conoidasida</taxon>
        <taxon>Coccidia</taxon>
        <taxon>Eucoccidiorida</taxon>
        <taxon>Eimeriorina</taxon>
        <taxon>Sarcocystidae</taxon>
        <taxon>Toxoplasma</taxon>
    </lineage>
</organism>
<dbReference type="InterPro" id="IPR043172">
    <property type="entry name" value="Prp8_domainIV_palm"/>
</dbReference>
<protein>
    <submittedName>
        <fullName evidence="8">Pre-mRNA processing splicing factor PRP8</fullName>
    </submittedName>
</protein>
<dbReference type="GO" id="GO:0097157">
    <property type="term" value="F:pre-mRNA intronic binding"/>
    <property type="evidence" value="ECO:0007669"/>
    <property type="project" value="TreeGrafter"/>
</dbReference>
<dbReference type="GO" id="GO:0045292">
    <property type="term" value="P:mRNA cis splicing, via spliceosome"/>
    <property type="evidence" value="ECO:0007669"/>
    <property type="project" value="UniProtKB-ARBA"/>
</dbReference>
<dbReference type="GO" id="GO:0030623">
    <property type="term" value="F:U5 snRNA binding"/>
    <property type="evidence" value="ECO:0007669"/>
    <property type="project" value="TreeGrafter"/>
</dbReference>
<evidence type="ECO:0000256" key="2">
    <source>
        <dbReference type="ARBA" id="ARBA00022664"/>
    </source>
</evidence>
<evidence type="ECO:0000256" key="4">
    <source>
        <dbReference type="ARBA" id="ARBA00022884"/>
    </source>
</evidence>
<dbReference type="PANTHER" id="PTHR11140">
    <property type="entry name" value="PRE-MRNA SPLICING FACTOR PRP8"/>
    <property type="match status" value="1"/>
</dbReference>
<dbReference type="AlphaFoldDB" id="A0A086QXQ2"/>
<name>A0A086QXQ2_TOXGO</name>
<dbReference type="InterPro" id="IPR027652">
    <property type="entry name" value="PRP8"/>
</dbReference>
<dbReference type="PROSITE" id="PS50249">
    <property type="entry name" value="MPN"/>
    <property type="match status" value="1"/>
</dbReference>
<dbReference type="FunFam" id="1.20.80.40:FF:000001">
    <property type="entry name" value="Pre-mRNA-processing-splicing factor 8"/>
    <property type="match status" value="1"/>
</dbReference>
<reference evidence="8 9" key="1">
    <citation type="submission" date="2014-04" db="EMBL/GenBank/DDBJ databases">
        <authorList>
            <person name="Sibley D."/>
            <person name="Venepally P."/>
            <person name="Karamycheva S."/>
            <person name="Hadjithomas M."/>
            <person name="Khan A."/>
            <person name="Brunk B."/>
            <person name="Roos D."/>
            <person name="Caler E."/>
            <person name="Lorenzi H."/>
        </authorList>
    </citation>
    <scope>NUCLEOTIDE SEQUENCE [LARGE SCALE GENOMIC DNA]</scope>
    <source>
        <strain evidence="8 9">MAS</strain>
    </source>
</reference>
<evidence type="ECO:0000313" key="8">
    <source>
        <dbReference type="EMBL" id="KFH17384.1"/>
    </source>
</evidence>
<dbReference type="EMBL" id="AEXC02000304">
    <property type="protein sequence ID" value="KFH17384.1"/>
    <property type="molecule type" value="Genomic_DNA"/>
</dbReference>
<dbReference type="InterPro" id="IPR000555">
    <property type="entry name" value="JAMM/MPN+_dom"/>
</dbReference>
<dbReference type="InterPro" id="IPR037518">
    <property type="entry name" value="MPN"/>
</dbReference>
<evidence type="ECO:0000256" key="6">
    <source>
        <dbReference type="ARBA" id="ARBA00023242"/>
    </source>
</evidence>
<dbReference type="FunFam" id="3.30.420.230:FF:000001">
    <property type="entry name" value="Pre-mRNA-processing-splicing factor 8"/>
    <property type="match status" value="1"/>
</dbReference>
<evidence type="ECO:0000256" key="5">
    <source>
        <dbReference type="ARBA" id="ARBA00023187"/>
    </source>
</evidence>
<evidence type="ECO:0000259" key="7">
    <source>
        <dbReference type="PROSITE" id="PS50249"/>
    </source>
</evidence>
<dbReference type="Gene3D" id="3.30.420.230">
    <property type="match status" value="1"/>
</dbReference>
<dbReference type="FunFam" id="3.40.140.10:FF:000002">
    <property type="entry name" value="Pre-mRNA-processing-splicing factor 8"/>
    <property type="match status" value="1"/>
</dbReference>
<dbReference type="Proteomes" id="UP000028821">
    <property type="component" value="Unassembled WGS sequence"/>
</dbReference>
<evidence type="ECO:0000313" key="9">
    <source>
        <dbReference type="Proteomes" id="UP000028821"/>
    </source>
</evidence>
<dbReference type="GO" id="GO:0000974">
    <property type="term" value="C:Prp19 complex"/>
    <property type="evidence" value="ECO:0007669"/>
    <property type="project" value="UniProtKB-ARBA"/>
</dbReference>
<dbReference type="GO" id="GO:0008237">
    <property type="term" value="F:metallopeptidase activity"/>
    <property type="evidence" value="ECO:0007669"/>
    <property type="project" value="InterPro"/>
</dbReference>
<dbReference type="GO" id="GO:0017070">
    <property type="term" value="F:U6 snRNA binding"/>
    <property type="evidence" value="ECO:0007669"/>
    <property type="project" value="TreeGrafter"/>
</dbReference>
<gene>
    <name evidence="8" type="ORF">TGMAS_231970C</name>
</gene>
<evidence type="ECO:0000256" key="1">
    <source>
        <dbReference type="ARBA" id="ARBA00004123"/>
    </source>
</evidence>
<feature type="non-terminal residue" evidence="8">
    <location>
        <position position="1"/>
    </location>
</feature>
<dbReference type="Pfam" id="PF08084">
    <property type="entry name" value="PROCT"/>
    <property type="match status" value="1"/>
</dbReference>
<dbReference type="Gene3D" id="1.20.80.40">
    <property type="match status" value="1"/>
</dbReference>
<keyword evidence="3" id="KW-0747">Spliceosome</keyword>
<sequence>VFDLELDSLEIEMVQKETIHPRKSYKMNSSCADILLFAAYKWQISKPSLLADGKDVMDGTTTSKYWLDIQLRWGDFDSHDIERYCRSKFLDYTTDNMSIYPSPTGVLLGVDLAYNLHSGFGNWFPGLKPLMQRAMNKIMKSNPALYVLRERIRKGLQLYSSEPTEPYLTSQNYGELFSNQTIWFVDDTNVYRVTIHKTFEGNLTTKPVNGAIFIFNPRTGQLFLKIIHTSVWAGQKRLTQLAKWKTAEEVAALIRSLPVEEQPKQLIATRKGMLDPLEVHLLDFPNIVIKGSELNLPFQAIMKVEKFGDMILKATQPEMVLFNMYDDWLKSISSYTAFSRLLLLLRAMHVNTERTKIILRPNKTTVTQSHHIWPSLTDEEWIHVEVALKDLILADYGKKNNVNVASLTQSEIRDIILGMEISPPSLQRQQIAEIEAQTKDVSQVTATTTRTVNAHGDEIIVSTQSPHEQQVFSSKTDWRIRAISAASLHLRTHHIYVNSDDIKESGYTYVLPKNLLKKFICVSDLRTQIAAYLYGVSPPDNEQVKEVRAMVFVPQVGSHQSVSLPQALPEHTYLADLEPIGWIHTQPNENPQLSPQDVTAHAKILNENKAWDAASTVIITCSFTPGSCSLTAYKLTPQGYQWGKSNKDTGPNPQGYLPTHYEKVQMLLSDVFVGFFMVPEGGLWNYNFMGVKHSPSMRYNLVLGTPKEFYHEQHRPSHYLQFTQMETATETAGADREDLFA</sequence>
<dbReference type="SUPFAM" id="SSF53098">
    <property type="entry name" value="Ribonuclease H-like"/>
    <property type="match status" value="1"/>
</dbReference>
<accession>A0A086QXQ2</accession>
<keyword evidence="5" id="KW-0508">mRNA splicing</keyword>